<sequence>MYSALHDLSGKFIRGDTAFTQNKLELGLQKGDWEFALLERYDYYLKFNPDTAELIQRDKNNLPLDRERKYELDISANHLHARGIKAAYYFRPAESFTLKLSGNLLYGSALLEGNIKGLLSTHNDDSFLLQATIDYDYSDDVLLNRQVDDPSGIGVSFDVAFDWELSEKMVLNARFDDLVNRIFWRNAPYTLADGTSATTHFDENGLLVVHPSLSGVEAERKHLQRLPVHTTLTGYYKMGPGVSLIVSAKRLMAATLPAIGYQLKLKDKSFFSLQYGLKNQALGLTYERENLSINLVSNALSFKDANTIGLSLFYQLALH</sequence>
<accession>A0ABY5TPG0</accession>
<evidence type="ECO:0000313" key="1">
    <source>
        <dbReference type="EMBL" id="UVW35722.1"/>
    </source>
</evidence>
<reference evidence="1" key="1">
    <citation type="submission" date="2022-08" db="EMBL/GenBank/DDBJ databases">
        <title>Catabolic pathway analysis in culturable SAR92 clade bacteria reveals their overlooked roles in DMSP degradation in coastal seas.</title>
        <authorList>
            <person name="He X."/>
            <person name="Zhang X."/>
            <person name="Zhang Y."/>
        </authorList>
    </citation>
    <scope>NUCLEOTIDE SEQUENCE</scope>
    <source>
        <strain evidence="1">H455</strain>
    </source>
</reference>
<gene>
    <name evidence="1" type="ORF">NYF23_03690</name>
</gene>
<evidence type="ECO:0000313" key="2">
    <source>
        <dbReference type="Proteomes" id="UP001059934"/>
    </source>
</evidence>
<proteinExistence type="predicted"/>
<evidence type="ECO:0008006" key="3">
    <source>
        <dbReference type="Google" id="ProtNLM"/>
    </source>
</evidence>
<dbReference type="EMBL" id="CP103416">
    <property type="protein sequence ID" value="UVW35722.1"/>
    <property type="molecule type" value="Genomic_DNA"/>
</dbReference>
<organism evidence="1 2">
    <name type="scientific">SAR92 clade bacterium H455</name>
    <dbReference type="NCBI Taxonomy" id="2974818"/>
    <lineage>
        <taxon>Bacteria</taxon>
        <taxon>Pseudomonadati</taxon>
        <taxon>Pseudomonadota</taxon>
        <taxon>Gammaproteobacteria</taxon>
        <taxon>Cellvibrionales</taxon>
        <taxon>Porticoccaceae</taxon>
        <taxon>SAR92 clade</taxon>
    </lineage>
</organism>
<keyword evidence="2" id="KW-1185">Reference proteome</keyword>
<dbReference type="Proteomes" id="UP001059934">
    <property type="component" value="Chromosome"/>
</dbReference>
<name>A0ABY5TPG0_9GAMM</name>
<protein>
    <recommendedName>
        <fullName evidence="3">DUF5723 domain-containing protein</fullName>
    </recommendedName>
</protein>